<reference evidence="5" key="1">
    <citation type="submission" date="2017-10" db="EMBL/GenBank/DDBJ databases">
        <title>Draft genome sequence of the planktic cyanobacteria Tychonema bourrellyi isolated from alpine lentic freshwater.</title>
        <authorList>
            <person name="Tett A."/>
            <person name="Armanini F."/>
            <person name="Asnicar F."/>
            <person name="Boscaini A."/>
            <person name="Pasolli E."/>
            <person name="Zolfo M."/>
            <person name="Donati C."/>
            <person name="Salmaso N."/>
            <person name="Segata N."/>
        </authorList>
    </citation>
    <scope>NUCLEOTIDE SEQUENCE</scope>
    <source>
        <strain evidence="5">FEM_GT703</strain>
    </source>
</reference>
<evidence type="ECO:0000313" key="6">
    <source>
        <dbReference type="Proteomes" id="UP000226442"/>
    </source>
</evidence>
<dbReference type="OrthoDB" id="6636843at2"/>
<comment type="similarity">
    <text evidence="1">Belongs to the carotenoid oxygenase family.</text>
</comment>
<dbReference type="EMBL" id="NXIB02000044">
    <property type="protein sequence ID" value="PHX55696.1"/>
    <property type="molecule type" value="Genomic_DNA"/>
</dbReference>
<evidence type="ECO:0000256" key="4">
    <source>
        <dbReference type="PIRSR" id="PIRSR604294-1"/>
    </source>
</evidence>
<keyword evidence="3 4" id="KW-0408">Iron</keyword>
<feature type="binding site" evidence="4">
    <location>
        <position position="173"/>
    </location>
    <ligand>
        <name>Fe cation</name>
        <dbReference type="ChEBI" id="CHEBI:24875"/>
        <note>catalytic</note>
    </ligand>
</feature>
<dbReference type="GO" id="GO:0010436">
    <property type="term" value="F:carotenoid dioxygenase activity"/>
    <property type="evidence" value="ECO:0007669"/>
    <property type="project" value="TreeGrafter"/>
</dbReference>
<organism evidence="5 6">
    <name type="scientific">Tychonema bourrellyi FEM_GT703</name>
    <dbReference type="NCBI Taxonomy" id="2040638"/>
    <lineage>
        <taxon>Bacteria</taxon>
        <taxon>Bacillati</taxon>
        <taxon>Cyanobacteriota</taxon>
        <taxon>Cyanophyceae</taxon>
        <taxon>Oscillatoriophycideae</taxon>
        <taxon>Oscillatoriales</taxon>
        <taxon>Microcoleaceae</taxon>
        <taxon>Tychonema</taxon>
    </lineage>
</organism>
<dbReference type="SUPFAM" id="SSF51004">
    <property type="entry name" value="C-terminal (heme d1) domain of cytochrome cd1-nitrite reductase"/>
    <property type="match status" value="1"/>
</dbReference>
<dbReference type="Proteomes" id="UP000226442">
    <property type="component" value="Unassembled WGS sequence"/>
</dbReference>
<protein>
    <submittedName>
        <fullName evidence="5">Uncharacterized protein</fullName>
    </submittedName>
</protein>
<feature type="binding site" evidence="4">
    <location>
        <position position="222"/>
    </location>
    <ligand>
        <name>Fe cation</name>
        <dbReference type="ChEBI" id="CHEBI:24875"/>
        <note>catalytic</note>
    </ligand>
</feature>
<dbReference type="RefSeq" id="WP_096830341.1">
    <property type="nucleotide sequence ID" value="NZ_NXIB02000044.1"/>
</dbReference>
<name>A0A2G4F1S0_9CYAN</name>
<dbReference type="GO" id="GO:0016121">
    <property type="term" value="P:carotene catabolic process"/>
    <property type="evidence" value="ECO:0007669"/>
    <property type="project" value="TreeGrafter"/>
</dbReference>
<feature type="binding site" evidence="4">
    <location>
        <position position="289"/>
    </location>
    <ligand>
        <name>Fe cation</name>
        <dbReference type="ChEBI" id="CHEBI:24875"/>
        <note>catalytic</note>
    </ligand>
</feature>
<proteinExistence type="inferred from homology"/>
<keyword evidence="6" id="KW-1185">Reference proteome</keyword>
<accession>A0A2G4F1S0</accession>
<dbReference type="InterPro" id="IPR004294">
    <property type="entry name" value="Carotenoid_Oase"/>
</dbReference>
<gene>
    <name evidence="5" type="ORF">CP500_009370</name>
</gene>
<dbReference type="Pfam" id="PF03055">
    <property type="entry name" value="RPE65"/>
    <property type="match status" value="1"/>
</dbReference>
<evidence type="ECO:0000256" key="1">
    <source>
        <dbReference type="ARBA" id="ARBA00006787"/>
    </source>
</evidence>
<evidence type="ECO:0000256" key="3">
    <source>
        <dbReference type="ARBA" id="ARBA00023004"/>
    </source>
</evidence>
<feature type="binding site" evidence="4">
    <location>
        <position position="470"/>
    </location>
    <ligand>
        <name>Fe cation</name>
        <dbReference type="ChEBI" id="CHEBI:24875"/>
        <note>catalytic</note>
    </ligand>
</feature>
<comment type="cofactor">
    <cofactor evidence="4">
        <name>Fe(2+)</name>
        <dbReference type="ChEBI" id="CHEBI:29033"/>
    </cofactor>
    <text evidence="4">Binds 1 Fe(2+) ion per subunit.</text>
</comment>
<evidence type="ECO:0000256" key="2">
    <source>
        <dbReference type="ARBA" id="ARBA00022723"/>
    </source>
</evidence>
<evidence type="ECO:0000313" key="5">
    <source>
        <dbReference type="EMBL" id="PHX55696.1"/>
    </source>
</evidence>
<keyword evidence="2 4" id="KW-0479">Metal-binding</keyword>
<dbReference type="PANTHER" id="PTHR10543">
    <property type="entry name" value="BETA-CAROTENE DIOXYGENASE"/>
    <property type="match status" value="1"/>
</dbReference>
<dbReference type="GO" id="GO:0046872">
    <property type="term" value="F:metal ion binding"/>
    <property type="evidence" value="ECO:0007669"/>
    <property type="project" value="UniProtKB-KW"/>
</dbReference>
<dbReference type="InterPro" id="IPR011048">
    <property type="entry name" value="Haem_d1_sf"/>
</dbReference>
<dbReference type="AlphaFoldDB" id="A0A2G4F1S0"/>
<dbReference type="PANTHER" id="PTHR10543:SF139">
    <property type="entry name" value="DIOXYGENASE"/>
    <property type="match status" value="1"/>
</dbReference>
<sequence>MKTDSKTSTKKAWAKPFASPAAEFPLTQLSVKSGQIPPGFRGTLYRNGPARLQRDGVSAGHWFDGDGAILAVHFTDVGAAAVYRYVQTAGYQAEEKADKFLYTNYGMTAPGPIWLRWTKPIKNAANTSVLALPDRLLALWEGGAPHSLDLQTLETIGIDNLGTLSGDFNYSAHCKRDPISGNIYNFGVVPGATTKLNVYKSDSTGKVVQKATVALDGIPLIHDFVLAGKYLIFFVPPVRLKFLPVLAGISSYGDSFEWKPELGTQILVVDAETLSLVSRSKTDPWFQWHFANGFVKEDGDVAVDFVRLADFKTNQRLKEVATGETRTNAEGILCRVHLNPQTGKVTAIEELLDKPCEFPVVPASEIGQASRYVYLAMYRPDVDIVAERYGAIARLDTENHNLTIADCGENRYPTEPIYVSDISSDKGWIVTVVYDGNSDKSEVWIFDSDGLDRAPICQLELPSVIPLGFHGTWKNTV</sequence>
<comment type="caution">
    <text evidence="5">The sequence shown here is derived from an EMBL/GenBank/DDBJ whole genome shotgun (WGS) entry which is preliminary data.</text>
</comment>